<name>A0AAV4SDL8_CAEEX</name>
<accession>A0AAV4SDL8</accession>
<evidence type="ECO:0000313" key="3">
    <source>
        <dbReference type="Proteomes" id="UP001054945"/>
    </source>
</evidence>
<sequence length="114" mass="13315">MIASIVENGGIISFISVIANWGFYIFIQIIGVLLVGIKILINYVGELVATKTVVVGNKDKPNIATRDYVRPNTIDGRHIIYHRNKHTYRSRNYVPNMYFSKRRCDWDFCRTWFK</sequence>
<dbReference type="AlphaFoldDB" id="A0AAV4SDL8"/>
<organism evidence="2 3">
    <name type="scientific">Caerostris extrusa</name>
    <name type="common">Bark spider</name>
    <name type="synonym">Caerostris bankana</name>
    <dbReference type="NCBI Taxonomy" id="172846"/>
    <lineage>
        <taxon>Eukaryota</taxon>
        <taxon>Metazoa</taxon>
        <taxon>Ecdysozoa</taxon>
        <taxon>Arthropoda</taxon>
        <taxon>Chelicerata</taxon>
        <taxon>Arachnida</taxon>
        <taxon>Araneae</taxon>
        <taxon>Araneomorphae</taxon>
        <taxon>Entelegynae</taxon>
        <taxon>Araneoidea</taxon>
        <taxon>Araneidae</taxon>
        <taxon>Caerostris</taxon>
    </lineage>
</organism>
<gene>
    <name evidence="2" type="ORF">CEXT_660821</name>
</gene>
<evidence type="ECO:0000256" key="1">
    <source>
        <dbReference type="SAM" id="Phobius"/>
    </source>
</evidence>
<keyword evidence="1" id="KW-0472">Membrane</keyword>
<evidence type="ECO:0000313" key="2">
    <source>
        <dbReference type="EMBL" id="GIY32059.1"/>
    </source>
</evidence>
<keyword evidence="1" id="KW-0812">Transmembrane</keyword>
<reference evidence="2 3" key="1">
    <citation type="submission" date="2021-06" db="EMBL/GenBank/DDBJ databases">
        <title>Caerostris extrusa draft genome.</title>
        <authorList>
            <person name="Kono N."/>
            <person name="Arakawa K."/>
        </authorList>
    </citation>
    <scope>NUCLEOTIDE SEQUENCE [LARGE SCALE GENOMIC DNA]</scope>
</reference>
<dbReference type="Proteomes" id="UP001054945">
    <property type="component" value="Unassembled WGS sequence"/>
</dbReference>
<dbReference type="EMBL" id="BPLR01009448">
    <property type="protein sequence ID" value="GIY32059.1"/>
    <property type="molecule type" value="Genomic_DNA"/>
</dbReference>
<keyword evidence="1" id="KW-1133">Transmembrane helix</keyword>
<proteinExistence type="predicted"/>
<protein>
    <submittedName>
        <fullName evidence="2">Uncharacterized protein</fullName>
    </submittedName>
</protein>
<comment type="caution">
    <text evidence="2">The sequence shown here is derived from an EMBL/GenBank/DDBJ whole genome shotgun (WGS) entry which is preliminary data.</text>
</comment>
<keyword evidence="3" id="KW-1185">Reference proteome</keyword>
<feature type="transmembrane region" description="Helical" evidence="1">
    <location>
        <begin position="21"/>
        <end position="41"/>
    </location>
</feature>